<evidence type="ECO:0000313" key="2">
    <source>
        <dbReference type="Proteomes" id="UP000307874"/>
    </source>
</evidence>
<proteinExistence type="predicted"/>
<dbReference type="AlphaFoldDB" id="A0A5C4JNQ7"/>
<reference evidence="1 2" key="1">
    <citation type="submission" date="2019-06" db="EMBL/GenBank/DDBJ databases">
        <title>Martelella lutilitoris sp. nov., isolated from a tidal mudflat.</title>
        <authorList>
            <person name="Kim Y.-J."/>
        </authorList>
    </citation>
    <scope>NUCLEOTIDE SEQUENCE [LARGE SCALE GENOMIC DNA]</scope>
    <source>
        <strain evidence="1 2">GH2-6</strain>
    </source>
</reference>
<dbReference type="EMBL" id="VCLB01000008">
    <property type="protein sequence ID" value="TNB47076.1"/>
    <property type="molecule type" value="Genomic_DNA"/>
</dbReference>
<name>A0A5C4JNQ7_9HYPH</name>
<accession>A0A5C4JNQ7</accession>
<gene>
    <name evidence="1" type="ORF">FF124_14710</name>
</gene>
<dbReference type="Pfam" id="PF11836">
    <property type="entry name" value="Phage_TAC_11"/>
    <property type="match status" value="1"/>
</dbReference>
<dbReference type="Proteomes" id="UP000307874">
    <property type="component" value="Unassembled WGS sequence"/>
</dbReference>
<comment type="caution">
    <text evidence="1">The sequence shown here is derived from an EMBL/GenBank/DDBJ whole genome shotgun (WGS) entry which is preliminary data.</text>
</comment>
<evidence type="ECO:0000313" key="1">
    <source>
        <dbReference type="EMBL" id="TNB47076.1"/>
    </source>
</evidence>
<dbReference type="InterPro" id="IPR021791">
    <property type="entry name" value="Phage_TAC_11"/>
</dbReference>
<dbReference type="OrthoDB" id="7509188at2"/>
<keyword evidence="2" id="KW-1185">Reference proteome</keyword>
<organism evidence="1 2">
    <name type="scientific">Martelella lutilitoris</name>
    <dbReference type="NCBI Taxonomy" id="2583532"/>
    <lineage>
        <taxon>Bacteria</taxon>
        <taxon>Pseudomonadati</taxon>
        <taxon>Pseudomonadota</taxon>
        <taxon>Alphaproteobacteria</taxon>
        <taxon>Hyphomicrobiales</taxon>
        <taxon>Aurantimonadaceae</taxon>
        <taxon>Martelella</taxon>
    </lineage>
</organism>
<protein>
    <submittedName>
        <fullName evidence="1">Gene transfer agent family protein</fullName>
    </submittedName>
</protein>
<sequence length="109" mass="12046">MMRDARIEQPFGDGIYPFRLGYGQITELQEKCDCGPMRLLSRLQSGEWKIEDVFETVRIGLIGGGMEPKEALKLAGRYVKDRPPLENHPLALAIVFAGLAGAPDETVGE</sequence>